<organism evidence="2 3">
    <name type="scientific">Methanohalarchaeum thermophilum</name>
    <dbReference type="NCBI Taxonomy" id="1903181"/>
    <lineage>
        <taxon>Archaea</taxon>
        <taxon>Methanobacteriati</taxon>
        <taxon>Methanobacteriota</taxon>
        <taxon>Methanonatronarchaeia</taxon>
        <taxon>Methanonatronarchaeales</taxon>
        <taxon>Methanonatronarchaeaceae</taxon>
        <taxon>Candidatus Methanohalarchaeum</taxon>
    </lineage>
</organism>
<keyword evidence="3" id="KW-1185">Reference proteome</keyword>
<name>A0A1Q6DU70_METT1</name>
<proteinExistence type="predicted"/>
<feature type="region of interest" description="Disordered" evidence="1">
    <location>
        <begin position="1"/>
        <end position="23"/>
    </location>
</feature>
<dbReference type="AlphaFoldDB" id="A0A1Q6DU70"/>
<dbReference type="Proteomes" id="UP000185744">
    <property type="component" value="Unassembled WGS sequence"/>
</dbReference>
<dbReference type="EMBL" id="MSDW01000001">
    <property type="protein sequence ID" value="OKY77895.1"/>
    <property type="molecule type" value="Genomic_DNA"/>
</dbReference>
<reference evidence="2" key="1">
    <citation type="submission" date="2016-12" db="EMBL/GenBank/DDBJ databases">
        <title>Discovery of methanogenic haloarchaea.</title>
        <authorList>
            <person name="Sorokin D.Y."/>
            <person name="Makarova K.S."/>
            <person name="Abbas B."/>
            <person name="Ferrer M."/>
            <person name="Golyshin P.N."/>
        </authorList>
    </citation>
    <scope>NUCLEOTIDE SEQUENCE [LARGE SCALE GENOMIC DNA]</scope>
    <source>
        <strain evidence="2">HMET1</strain>
    </source>
</reference>
<evidence type="ECO:0000313" key="3">
    <source>
        <dbReference type="Proteomes" id="UP000185744"/>
    </source>
</evidence>
<dbReference type="InParanoid" id="A0A1Q6DU70"/>
<sequence>MSLEKNIGQYPLPKRKRPGPQEKDKIWLGDGDILLFPNDTGFHPFTHFQSKVEVLVTSSLSLKRKAFRSFTAPTIRVATGPLPQLPSLSQKLPG</sequence>
<protein>
    <submittedName>
        <fullName evidence="2">Uncharacterized protein</fullName>
    </submittedName>
</protein>
<evidence type="ECO:0000313" key="2">
    <source>
        <dbReference type="EMBL" id="OKY77895.1"/>
    </source>
</evidence>
<accession>A0A1Q6DU70</accession>
<gene>
    <name evidence="2" type="ORF">BTN85_0372</name>
</gene>
<comment type="caution">
    <text evidence="2">The sequence shown here is derived from an EMBL/GenBank/DDBJ whole genome shotgun (WGS) entry which is preliminary data.</text>
</comment>
<evidence type="ECO:0000256" key="1">
    <source>
        <dbReference type="SAM" id="MobiDB-lite"/>
    </source>
</evidence>